<organism evidence="1 2">
    <name type="scientific">Psittacicella melopsittaci</name>
    <dbReference type="NCBI Taxonomy" id="2028576"/>
    <lineage>
        <taxon>Bacteria</taxon>
        <taxon>Pseudomonadati</taxon>
        <taxon>Pseudomonadota</taxon>
        <taxon>Gammaproteobacteria</taxon>
        <taxon>Pasteurellales</taxon>
        <taxon>Psittacicellaceae</taxon>
        <taxon>Psittacicella</taxon>
    </lineage>
</organism>
<name>A0A3A1Y634_9GAMM</name>
<accession>A0A3A1Y634</accession>
<dbReference type="EMBL" id="NRJH01000030">
    <property type="protein sequence ID" value="RIY32740.1"/>
    <property type="molecule type" value="Genomic_DNA"/>
</dbReference>
<evidence type="ECO:0000313" key="1">
    <source>
        <dbReference type="EMBL" id="RIY32740.1"/>
    </source>
</evidence>
<dbReference type="AlphaFoldDB" id="A0A3A1Y634"/>
<dbReference type="RefSeq" id="WP_119496938.1">
    <property type="nucleotide sequence ID" value="NZ_NRJH01000030.1"/>
</dbReference>
<comment type="caution">
    <text evidence="1">The sequence shown here is derived from an EMBL/GenBank/DDBJ whole genome shotgun (WGS) entry which is preliminary data.</text>
</comment>
<dbReference type="Pfam" id="PF06306">
    <property type="entry name" value="CgtA"/>
    <property type="match status" value="1"/>
</dbReference>
<evidence type="ECO:0000313" key="2">
    <source>
        <dbReference type="Proteomes" id="UP000266258"/>
    </source>
</evidence>
<keyword evidence="2" id="KW-1185">Reference proteome</keyword>
<proteinExistence type="predicted"/>
<gene>
    <name evidence="1" type="ORF">CJP74_03805</name>
</gene>
<dbReference type="Proteomes" id="UP000266258">
    <property type="component" value="Unassembled WGS sequence"/>
</dbReference>
<reference evidence="1 2" key="1">
    <citation type="submission" date="2017-08" db="EMBL/GenBank/DDBJ databases">
        <title>Reclassification of Bisgaard taxon 37 and 44.</title>
        <authorList>
            <person name="Christensen H."/>
        </authorList>
    </citation>
    <scope>NUCLEOTIDE SEQUENCE [LARGE SCALE GENOMIC DNA]</scope>
    <source>
        <strain evidence="1 2">B96_4</strain>
    </source>
</reference>
<dbReference type="InterPro" id="IPR010446">
    <property type="entry name" value="GalNAc_Trfase_b"/>
</dbReference>
<protein>
    <submittedName>
        <fullName evidence="1">Uncharacterized protein</fullName>
    </submittedName>
</protein>
<dbReference type="OrthoDB" id="5673028at2"/>
<sequence length="409" mass="47214">MNKNTDLGPIFPPEFDLSREGDQQVYHDDYRQREREVEAFALVPFSNNAITLKASLESLAQVIKQGVLLYPELPPQVAADQSIAIATEFVANNPGYKLVKYPTPVLLPTNPWLEQNFYAGGVSLYWLYHEFLNYGLTNLKFLFDTLEVNDKAWLFIAQPDTIYLPEQLQALLSEAGEQNLNYDAFAYQTQALVVDHQSLFRNKGKIRSFLARVGLDGNEEVHYPDVVSKASLRELTSPGFLAPLAYLVRWRNLKHFTYQLDKQEDEQIKGSLGIEFAPRSQVYPESKALGYSFPYESQIVYHGYTSKELNNFYQDLAPSEVKLAEHLSKFTYPIVNRLLKHPQRQFDWNNCDYQELNKQGIYRVEEWLKGFNLRLEQGDLSQDDKYNLRAQADILQAFFNLYKVFPTGA</sequence>